<dbReference type="InterPro" id="IPR016035">
    <property type="entry name" value="Acyl_Trfase/lysoPLipase"/>
</dbReference>
<dbReference type="EMBL" id="JAAKFY010000014">
    <property type="protein sequence ID" value="KAF3845826.1"/>
    <property type="molecule type" value="Genomic_DNA"/>
</dbReference>
<dbReference type="OrthoDB" id="270970at2759"/>
<dbReference type="SUPFAM" id="SSF52151">
    <property type="entry name" value="FabD/lysophospholipase-like"/>
    <property type="match status" value="1"/>
</dbReference>
<feature type="signal peptide" evidence="4">
    <location>
        <begin position="1"/>
        <end position="24"/>
    </location>
</feature>
<dbReference type="PANTHER" id="PTHR10728:SF39">
    <property type="entry name" value="CYTOSOLIC PHOSPHOLIPASE A2 GAMMA"/>
    <property type="match status" value="1"/>
</dbReference>
<keyword evidence="1 3" id="KW-0378">Hydrolase</keyword>
<reference evidence="6 7" key="1">
    <citation type="submission" date="2020-03" db="EMBL/GenBank/DDBJ databases">
        <title>Dissostichus mawsoni Genome sequencing and assembly.</title>
        <authorList>
            <person name="Park H."/>
        </authorList>
    </citation>
    <scope>NUCLEOTIDE SEQUENCE [LARGE SCALE GENOMIC DNA]</scope>
    <source>
        <strain evidence="6">DM0001</strain>
        <tissue evidence="6">Muscle</tissue>
    </source>
</reference>
<dbReference type="GO" id="GO:0005509">
    <property type="term" value="F:calcium ion binding"/>
    <property type="evidence" value="ECO:0007669"/>
    <property type="project" value="TreeGrafter"/>
</dbReference>
<proteinExistence type="predicted"/>
<dbReference type="Gene3D" id="3.40.1090.10">
    <property type="entry name" value="Cytosolic phospholipase A2 catalytic domain"/>
    <property type="match status" value="2"/>
</dbReference>
<keyword evidence="7" id="KW-1185">Reference proteome</keyword>
<accession>A0A7J5Y8N3</accession>
<name>A0A7J5Y8N3_DISMA</name>
<gene>
    <name evidence="6" type="ORF">F7725_002904</name>
</gene>
<evidence type="ECO:0000256" key="4">
    <source>
        <dbReference type="SAM" id="SignalP"/>
    </source>
</evidence>
<dbReference type="PROSITE" id="PS51210">
    <property type="entry name" value="PLA2C"/>
    <property type="match status" value="1"/>
</dbReference>
<feature type="chain" id="PRO_5029494034" description="PLA2c domain-containing protein" evidence="4">
    <location>
        <begin position="25"/>
        <end position="579"/>
    </location>
</feature>
<dbReference type="Proteomes" id="UP000518266">
    <property type="component" value="Unassembled WGS sequence"/>
</dbReference>
<protein>
    <recommendedName>
        <fullName evidence="5">PLA2c domain-containing protein</fullName>
    </recommendedName>
</protein>
<keyword evidence="2 3" id="KW-0443">Lipid metabolism</keyword>
<dbReference type="GO" id="GO:0005654">
    <property type="term" value="C:nucleoplasm"/>
    <property type="evidence" value="ECO:0007669"/>
    <property type="project" value="TreeGrafter"/>
</dbReference>
<evidence type="ECO:0000313" key="6">
    <source>
        <dbReference type="EMBL" id="KAF3845826.1"/>
    </source>
</evidence>
<evidence type="ECO:0000256" key="3">
    <source>
        <dbReference type="PROSITE-ProRule" id="PRU00555"/>
    </source>
</evidence>
<dbReference type="GO" id="GO:0047498">
    <property type="term" value="F:calcium-dependent phospholipase A2 activity"/>
    <property type="evidence" value="ECO:0007669"/>
    <property type="project" value="TreeGrafter"/>
</dbReference>
<dbReference type="GO" id="GO:0046475">
    <property type="term" value="P:glycerophospholipid catabolic process"/>
    <property type="evidence" value="ECO:0007669"/>
    <property type="project" value="TreeGrafter"/>
</dbReference>
<dbReference type="InterPro" id="IPR002642">
    <property type="entry name" value="LysoPLipase_cat_dom"/>
</dbReference>
<sequence>MLCVNVRWVAVLLCAWTAMFGSMGHPLDNKTNMTTVTPQMEEESREEMMPTPANTTDTNATYVFKHSVRQSLSLSAGEQEFLLKRKQVALKALNKLGIKSTLDSVPHVAILGSGGGQRASVSLVGSLDQLEQEGLLDTVIYLGGVSGTALAMCSLYSDPQWSRNIDRAVSRLSAPGVKPLEVVSWLGQKAKDKRFSLSDIWGVVISAAITKQLDLQRLSDDRMNTFNPYPIYNVVNKKCLNNGPVRGKWFELTPHEAGFTDLGLFINTSHVGSSNYDEGPEGKETERDMTQMQVSWMIQKGLPMIGNWEWGTTENFLYQYPGAEVPSCISGEEHLQLIDGGLMMNMPFPPFLGEKRDADLLIALDSGSSQTFETLTEARDYAKAMKKPFPEIDDRIFEEKDWPEDCYVFEGKEKEPTIVYIPLFNRHNCKDVEEVQAKMKEFSTFQLPLNQERIEFMLETAKANIRNNKDTLLMEIYKASRRRHKKITHHLPMKPTSSTRSWSSLQGTDRLEHWASYIGLVSQSEDPQAEDMEPALVTELHQTLYVSVRGPVADPGRQQAQLARAIQKVASKAGWSGRV</sequence>
<dbReference type="AlphaFoldDB" id="A0A7J5Y8N3"/>
<comment type="caution">
    <text evidence="6">The sequence shown here is derived from an EMBL/GenBank/DDBJ whole genome shotgun (WGS) entry which is preliminary data.</text>
</comment>
<evidence type="ECO:0000259" key="5">
    <source>
        <dbReference type="PROSITE" id="PS51210"/>
    </source>
</evidence>
<dbReference type="GO" id="GO:0005544">
    <property type="term" value="F:calcium-dependent phospholipid binding"/>
    <property type="evidence" value="ECO:0007669"/>
    <property type="project" value="TreeGrafter"/>
</dbReference>
<organism evidence="6 7">
    <name type="scientific">Dissostichus mawsoni</name>
    <name type="common">Antarctic cod</name>
    <dbReference type="NCBI Taxonomy" id="36200"/>
    <lineage>
        <taxon>Eukaryota</taxon>
        <taxon>Metazoa</taxon>
        <taxon>Chordata</taxon>
        <taxon>Craniata</taxon>
        <taxon>Vertebrata</taxon>
        <taxon>Euteleostomi</taxon>
        <taxon>Actinopterygii</taxon>
        <taxon>Neopterygii</taxon>
        <taxon>Teleostei</taxon>
        <taxon>Neoteleostei</taxon>
        <taxon>Acanthomorphata</taxon>
        <taxon>Eupercaria</taxon>
        <taxon>Perciformes</taxon>
        <taxon>Notothenioidei</taxon>
        <taxon>Nototheniidae</taxon>
        <taxon>Dissostichus</taxon>
    </lineage>
</organism>
<evidence type="ECO:0000256" key="2">
    <source>
        <dbReference type="ARBA" id="ARBA00023098"/>
    </source>
</evidence>
<dbReference type="PANTHER" id="PTHR10728">
    <property type="entry name" value="CYTOSOLIC PHOSPHOLIPASE A2"/>
    <property type="match status" value="1"/>
</dbReference>
<dbReference type="GO" id="GO:0005829">
    <property type="term" value="C:cytosol"/>
    <property type="evidence" value="ECO:0007669"/>
    <property type="project" value="TreeGrafter"/>
</dbReference>
<dbReference type="GO" id="GO:0005635">
    <property type="term" value="C:nuclear envelope"/>
    <property type="evidence" value="ECO:0007669"/>
    <property type="project" value="TreeGrafter"/>
</dbReference>
<feature type="domain" description="PLA2c" evidence="5">
    <location>
        <begin position="60"/>
        <end position="512"/>
    </location>
</feature>
<dbReference type="Pfam" id="PF01735">
    <property type="entry name" value="PLA2_B"/>
    <property type="match status" value="1"/>
</dbReference>
<keyword evidence="4" id="KW-0732">Signal</keyword>
<evidence type="ECO:0000313" key="7">
    <source>
        <dbReference type="Proteomes" id="UP000518266"/>
    </source>
</evidence>
<dbReference type="SMART" id="SM00022">
    <property type="entry name" value="PLAc"/>
    <property type="match status" value="1"/>
</dbReference>
<keyword evidence="3" id="KW-0442">Lipid degradation</keyword>
<evidence type="ECO:0000256" key="1">
    <source>
        <dbReference type="ARBA" id="ARBA00022801"/>
    </source>
</evidence>